<feature type="coiled-coil region" evidence="1">
    <location>
        <begin position="106"/>
        <end position="165"/>
    </location>
</feature>
<reference evidence="4" key="1">
    <citation type="submission" date="2023-01" db="EMBL/GenBank/DDBJ databases">
        <title>Key to firefly adult light organ development and bioluminescence: homeobox transcription factors regulate luciferase expression and transportation to peroxisome.</title>
        <authorList>
            <person name="Fu X."/>
        </authorList>
    </citation>
    <scope>NUCLEOTIDE SEQUENCE [LARGE SCALE GENOMIC DNA]</scope>
</reference>
<accession>A0AAN7PNV9</accession>
<dbReference type="Proteomes" id="UP001353858">
    <property type="component" value="Unassembled WGS sequence"/>
</dbReference>
<comment type="caution">
    <text evidence="3">The sequence shown here is derived from an EMBL/GenBank/DDBJ whole genome shotgun (WGS) entry which is preliminary data.</text>
</comment>
<evidence type="ECO:0000313" key="3">
    <source>
        <dbReference type="EMBL" id="KAK4872794.1"/>
    </source>
</evidence>
<name>A0AAN7PNV9_9COLE</name>
<feature type="coiled-coil region" evidence="1">
    <location>
        <begin position="218"/>
        <end position="273"/>
    </location>
</feature>
<feature type="region of interest" description="Disordered" evidence="2">
    <location>
        <begin position="786"/>
        <end position="831"/>
    </location>
</feature>
<keyword evidence="1" id="KW-0175">Coiled coil</keyword>
<evidence type="ECO:0000256" key="1">
    <source>
        <dbReference type="SAM" id="Coils"/>
    </source>
</evidence>
<proteinExistence type="predicted"/>
<gene>
    <name evidence="3" type="ORF">RN001_014823</name>
</gene>
<feature type="region of interest" description="Disordered" evidence="2">
    <location>
        <begin position="493"/>
        <end position="519"/>
    </location>
</feature>
<sequence length="1175" mass="133619">MQVTKEELHDQITSIHELYRNYARIKADHNLLQRKYKSCLLSLKTARSENQALTENFTNNYITKQEHETVVNERDKLRLQFATLKTDYNNSINDVQISYQNTCKELDSLRKQYKVIVEKCEELKCQNRLLENLKTNVNEQLKEENEDLLRELDECKKTCAKSLKDNEQLQLTVKEHNEFKKKYAALQISNHEHTKERDRLHHKVQSLDKTVYEMHQSNLEQQKKFSELKQEKENLLGRCARLKNESFEVAKQRDGFEIQVKALERQLQQSKCEMSSFNFQKKCDKSTRNYTNILMDIRQLLGKYDNIKEDEDEYQHTSESKFTYKCIQKNECDMPTCEDANALSPTISNTNLFTQEERDVQVINNKYEIRELISDSQTLDQSIEDSLSDVDEELLPIIFNSTKFSVALLSPIPSPVPTPIPDESRGIDLDLLNIADMCDANNEIYQLVEEDMLVGAHQSSWSSVEQNVGLGITLLDTTTLSLTLPENVNNQTTTISNETSETPNLESPTSPNISPSMNNTETVEKSIINNDIEQPTVEDSPKTNIDSNLETVQEPIFTNVDHELVGAKVNVEENSIPPSPKCKFKQKEIVKSILVDSCDKVKETVSALNRISSPKLENGDSAFGSSCSSDDEVVASKTNIADPPQKCVLNCTADLETKLKVIEERAKEKTPEETTDSSCIIKETSKCSLNSNSDKIESPDVKLGNDSLVSGLNSNEFTLGFRNGEVVVALRDNNGESVESRKLEKIFIPKNCCLACYGFNVRKRRQHPPGSPNALNEANYRTEISKKRKVASPSHIRVSVDEEISSDGECSDGEIASPASPEPHQEDFDSSPVKIRIRKVKGMSLVKGGELIKDMLQFCQNNDMVFESARQFLNESPYFIAKLILRRVSKDFHDSPTKGDYGLEPHLTVVQKGLYKFMMALEKLGVEGVCASFFRQADLYLRTVDTPVLLDPVVRLYVALCKGKSDYWQIRMALCGALADMRDLAVPYMYIVLQAWFEVLPRQDATTHGHLLPKTIVQLILLKNVITPGYNLVNLRSLLFNYYGFSSDGNDSKKLFKELLDCYMDEQNECARVLAIALSEHITIKFVTDEVFPNLLTGVSPTMTVQKLCAVITLVMHLTKHFSEKVDGPKLQTNLEWLRQFSSESYPHAVQEHARQMLSWFLQCELVPYNILEGV</sequence>
<keyword evidence="4" id="KW-1185">Reference proteome</keyword>
<evidence type="ECO:0000256" key="2">
    <source>
        <dbReference type="SAM" id="MobiDB-lite"/>
    </source>
</evidence>
<dbReference type="AlphaFoldDB" id="A0AAN7PNV9"/>
<evidence type="ECO:0000313" key="4">
    <source>
        <dbReference type="Proteomes" id="UP001353858"/>
    </source>
</evidence>
<feature type="compositionally biased region" description="Acidic residues" evidence="2">
    <location>
        <begin position="801"/>
        <end position="812"/>
    </location>
</feature>
<protein>
    <submittedName>
        <fullName evidence="3">Uncharacterized protein</fullName>
    </submittedName>
</protein>
<dbReference type="EMBL" id="JARPUR010000007">
    <property type="protein sequence ID" value="KAK4872794.1"/>
    <property type="molecule type" value="Genomic_DNA"/>
</dbReference>
<organism evidence="3 4">
    <name type="scientific">Aquatica leii</name>
    <dbReference type="NCBI Taxonomy" id="1421715"/>
    <lineage>
        <taxon>Eukaryota</taxon>
        <taxon>Metazoa</taxon>
        <taxon>Ecdysozoa</taxon>
        <taxon>Arthropoda</taxon>
        <taxon>Hexapoda</taxon>
        <taxon>Insecta</taxon>
        <taxon>Pterygota</taxon>
        <taxon>Neoptera</taxon>
        <taxon>Endopterygota</taxon>
        <taxon>Coleoptera</taxon>
        <taxon>Polyphaga</taxon>
        <taxon>Elateriformia</taxon>
        <taxon>Elateroidea</taxon>
        <taxon>Lampyridae</taxon>
        <taxon>Luciolinae</taxon>
        <taxon>Aquatica</taxon>
    </lineage>
</organism>